<evidence type="ECO:0000313" key="2">
    <source>
        <dbReference type="Proteomes" id="UP001480082"/>
    </source>
</evidence>
<name>A0ACC6T7E3_9HYPH</name>
<comment type="caution">
    <text evidence="1">The sequence shown here is derived from an EMBL/GenBank/DDBJ whole genome shotgun (WGS) entry which is preliminary data.</text>
</comment>
<gene>
    <name evidence="1" type="ORF">NKI81_28630</name>
</gene>
<organism evidence="1 2">
    <name type="scientific">Mesorhizobium australicum</name>
    <dbReference type="NCBI Taxonomy" id="536018"/>
    <lineage>
        <taxon>Bacteria</taxon>
        <taxon>Pseudomonadati</taxon>
        <taxon>Pseudomonadota</taxon>
        <taxon>Alphaproteobacteria</taxon>
        <taxon>Hyphomicrobiales</taxon>
        <taxon>Phyllobacteriaceae</taxon>
        <taxon>Mesorhizobium</taxon>
    </lineage>
</organism>
<reference evidence="1 2" key="1">
    <citation type="journal article" date="2024" name="Proc. Natl. Acad. Sci. U.S.A.">
        <title>The evolutionary genomics of adaptation to stress in wild rhizobium bacteria.</title>
        <authorList>
            <person name="Kehlet-Delgado H."/>
            <person name="Montoya A.P."/>
            <person name="Jensen K.T."/>
            <person name="Wendlandt C.E."/>
            <person name="Dexheimer C."/>
            <person name="Roberts M."/>
            <person name="Torres Martinez L."/>
            <person name="Friesen M.L."/>
            <person name="Griffitts J.S."/>
            <person name="Porter S.S."/>
        </authorList>
    </citation>
    <scope>NUCLEOTIDE SEQUENCE [LARGE SCALE GENOMIC DNA]</scope>
    <source>
        <strain evidence="1 2">M0468</strain>
    </source>
</reference>
<dbReference type="Proteomes" id="UP001480082">
    <property type="component" value="Unassembled WGS sequence"/>
</dbReference>
<sequence length="130" mass="14351">MAELQTFSVLVAWNDDDDEQGEFGDTVRAESLEKAERIVRARMIKSHWRGHRDLAIETHRESLSAYANGDGTYFGRVVESAPGAIWRAADLEKALRGLRAVAVWGENSDRIAFDSAMAKADSALAEIDGL</sequence>
<accession>A0ACC6T7E3</accession>
<evidence type="ECO:0000313" key="1">
    <source>
        <dbReference type="EMBL" id="MER9287837.1"/>
    </source>
</evidence>
<dbReference type="EMBL" id="JAMYRI010000025">
    <property type="protein sequence ID" value="MER9287837.1"/>
    <property type="molecule type" value="Genomic_DNA"/>
</dbReference>
<protein>
    <submittedName>
        <fullName evidence="1">Uncharacterized protein</fullName>
    </submittedName>
</protein>
<keyword evidence="2" id="KW-1185">Reference proteome</keyword>
<proteinExistence type="predicted"/>